<feature type="compositionally biased region" description="Basic residues" evidence="1">
    <location>
        <begin position="25"/>
        <end position="36"/>
    </location>
</feature>
<feature type="non-terminal residue" evidence="2">
    <location>
        <position position="80"/>
    </location>
</feature>
<evidence type="ECO:0000256" key="1">
    <source>
        <dbReference type="SAM" id="MobiDB-lite"/>
    </source>
</evidence>
<proteinExistence type="predicted"/>
<dbReference type="Proteomes" id="UP000824469">
    <property type="component" value="Unassembled WGS sequence"/>
</dbReference>
<evidence type="ECO:0000313" key="3">
    <source>
        <dbReference type="Proteomes" id="UP000824469"/>
    </source>
</evidence>
<organism evidence="2 3">
    <name type="scientific">Taxus chinensis</name>
    <name type="common">Chinese yew</name>
    <name type="synonym">Taxus wallichiana var. chinensis</name>
    <dbReference type="NCBI Taxonomy" id="29808"/>
    <lineage>
        <taxon>Eukaryota</taxon>
        <taxon>Viridiplantae</taxon>
        <taxon>Streptophyta</taxon>
        <taxon>Embryophyta</taxon>
        <taxon>Tracheophyta</taxon>
        <taxon>Spermatophyta</taxon>
        <taxon>Pinopsida</taxon>
        <taxon>Pinidae</taxon>
        <taxon>Conifers II</taxon>
        <taxon>Cupressales</taxon>
        <taxon>Taxaceae</taxon>
        <taxon>Taxus</taxon>
    </lineage>
</organism>
<dbReference type="AlphaFoldDB" id="A0AA38G9N1"/>
<reference evidence="2 3" key="1">
    <citation type="journal article" date="2021" name="Nat. Plants">
        <title>The Taxus genome provides insights into paclitaxel biosynthesis.</title>
        <authorList>
            <person name="Xiong X."/>
            <person name="Gou J."/>
            <person name="Liao Q."/>
            <person name="Li Y."/>
            <person name="Zhou Q."/>
            <person name="Bi G."/>
            <person name="Li C."/>
            <person name="Du R."/>
            <person name="Wang X."/>
            <person name="Sun T."/>
            <person name="Guo L."/>
            <person name="Liang H."/>
            <person name="Lu P."/>
            <person name="Wu Y."/>
            <person name="Zhang Z."/>
            <person name="Ro D.K."/>
            <person name="Shang Y."/>
            <person name="Huang S."/>
            <person name="Yan J."/>
        </authorList>
    </citation>
    <scope>NUCLEOTIDE SEQUENCE [LARGE SCALE GENOMIC DNA]</scope>
    <source>
        <strain evidence="2">Ta-2019</strain>
    </source>
</reference>
<gene>
    <name evidence="2" type="ORF">KI387_020860</name>
</gene>
<protein>
    <submittedName>
        <fullName evidence="2">Uncharacterized protein</fullName>
    </submittedName>
</protein>
<keyword evidence="3" id="KW-1185">Reference proteome</keyword>
<accession>A0AA38G9N1</accession>
<feature type="non-terminal residue" evidence="2">
    <location>
        <position position="1"/>
    </location>
</feature>
<evidence type="ECO:0000313" key="2">
    <source>
        <dbReference type="EMBL" id="KAH9319091.1"/>
    </source>
</evidence>
<name>A0AA38G9N1_TAXCH</name>
<dbReference type="EMBL" id="JAHRHJ020000004">
    <property type="protein sequence ID" value="KAH9319091.1"/>
    <property type="molecule type" value="Genomic_DNA"/>
</dbReference>
<feature type="region of interest" description="Disordered" evidence="1">
    <location>
        <begin position="1"/>
        <end position="53"/>
    </location>
</feature>
<comment type="caution">
    <text evidence="2">The sequence shown here is derived from an EMBL/GenBank/DDBJ whole genome shotgun (WGS) entry which is preliminary data.</text>
</comment>
<sequence length="80" mass="8946">NPFDVGYASTSGKHKATVEGETSRKPRLKASRKVKNERKASPPPKFDEEEDPLVEEETLQKKILKLSQKLANLGASKRNI</sequence>